<sequence length="159" mass="16080">MATNRTLQKLDILDSDGNAFGVDTSNRRQIETFIADGAIGLGDCVTFDVVDGGGAECVIKVIESPANKSSIGVALSAASAGDSVRVCLSGICEAQVEGKDQAGAAAISAGDYLCVGAVAGTLYKFGHHANDKVPVAIAIDDVGSGAAASQKTVVFLKQF</sequence>
<reference evidence="1 2" key="1">
    <citation type="journal article" date="2018" name="Nat. Biotechnol.">
        <title>A standardized bacterial taxonomy based on genome phylogeny substantially revises the tree of life.</title>
        <authorList>
            <person name="Parks D.H."/>
            <person name="Chuvochina M."/>
            <person name="Waite D.W."/>
            <person name="Rinke C."/>
            <person name="Skarshewski A."/>
            <person name="Chaumeil P.A."/>
            <person name="Hugenholtz P."/>
        </authorList>
    </citation>
    <scope>NUCLEOTIDE SEQUENCE [LARGE SCALE GENOMIC DNA]</scope>
    <source>
        <strain evidence="1">UBA11978</strain>
    </source>
</reference>
<dbReference type="AlphaFoldDB" id="A0A350P9D6"/>
<accession>A0A350P9D6</accession>
<protein>
    <recommendedName>
        <fullName evidence="3">DUF2190 domain-containing protein</fullName>
    </recommendedName>
</protein>
<gene>
    <name evidence="1" type="ORF">DCW74_19475</name>
</gene>
<evidence type="ECO:0008006" key="3">
    <source>
        <dbReference type="Google" id="ProtNLM"/>
    </source>
</evidence>
<dbReference type="Proteomes" id="UP000263517">
    <property type="component" value="Unassembled WGS sequence"/>
</dbReference>
<name>A0A350P9D6_9ALTE</name>
<evidence type="ECO:0000313" key="2">
    <source>
        <dbReference type="Proteomes" id="UP000263517"/>
    </source>
</evidence>
<dbReference type="EMBL" id="DNAN01000680">
    <property type="protein sequence ID" value="HAW77903.1"/>
    <property type="molecule type" value="Genomic_DNA"/>
</dbReference>
<organism evidence="1 2">
    <name type="scientific">Alteromonas australica</name>
    <dbReference type="NCBI Taxonomy" id="589873"/>
    <lineage>
        <taxon>Bacteria</taxon>
        <taxon>Pseudomonadati</taxon>
        <taxon>Pseudomonadota</taxon>
        <taxon>Gammaproteobacteria</taxon>
        <taxon>Alteromonadales</taxon>
        <taxon>Alteromonadaceae</taxon>
        <taxon>Alteromonas/Salinimonas group</taxon>
        <taxon>Alteromonas</taxon>
    </lineage>
</organism>
<proteinExistence type="predicted"/>
<comment type="caution">
    <text evidence="1">The sequence shown here is derived from an EMBL/GenBank/DDBJ whole genome shotgun (WGS) entry which is preliminary data.</text>
</comment>
<evidence type="ECO:0000313" key="1">
    <source>
        <dbReference type="EMBL" id="HAW77903.1"/>
    </source>
</evidence>